<sequence length="195" mass="21784">MSRWTAYVDESEPARHDDPGVYLLAAALVEQAQHESLTTAVRSWCLPGQRKLHWHNESAERRAQLATAVAEFDVLHLVVVRLGGLDGERSERRRRLCLQRLLAELEQTGIDHVVLEARQRKQNLADQQLLAAMRAQKRLTSALRMDHVSGPNEPVLALADIVCGAVTADRGGHSDYLQTLKPLVTLHTLHATDQV</sequence>
<evidence type="ECO:0008006" key="3">
    <source>
        <dbReference type="Google" id="ProtNLM"/>
    </source>
</evidence>
<organism evidence="1 2">
    <name type="scientific">Halosaccharopolyspora lacisalsi</name>
    <dbReference type="NCBI Taxonomy" id="1000566"/>
    <lineage>
        <taxon>Bacteria</taxon>
        <taxon>Bacillati</taxon>
        <taxon>Actinomycetota</taxon>
        <taxon>Actinomycetes</taxon>
        <taxon>Pseudonocardiales</taxon>
        <taxon>Pseudonocardiaceae</taxon>
        <taxon>Halosaccharopolyspora</taxon>
    </lineage>
</organism>
<dbReference type="RefSeq" id="WP_182546958.1">
    <property type="nucleotide sequence ID" value="NZ_JACGWZ010000010.1"/>
</dbReference>
<gene>
    <name evidence="1" type="ORF">FHX42_005206</name>
</gene>
<accession>A0A839E4M0</accession>
<dbReference type="AlphaFoldDB" id="A0A839E4M0"/>
<comment type="caution">
    <text evidence="1">The sequence shown here is derived from an EMBL/GenBank/DDBJ whole genome shotgun (WGS) entry which is preliminary data.</text>
</comment>
<reference evidence="1 2" key="1">
    <citation type="submission" date="2020-07" db="EMBL/GenBank/DDBJ databases">
        <title>Sequencing the genomes of 1000 actinobacteria strains.</title>
        <authorList>
            <person name="Klenk H.-P."/>
        </authorList>
    </citation>
    <scope>NUCLEOTIDE SEQUENCE [LARGE SCALE GENOMIC DNA]</scope>
    <source>
        <strain evidence="1 2">DSM 45975</strain>
    </source>
</reference>
<dbReference type="EMBL" id="JACGWZ010000010">
    <property type="protein sequence ID" value="MBA8827799.1"/>
    <property type="molecule type" value="Genomic_DNA"/>
</dbReference>
<proteinExistence type="predicted"/>
<dbReference type="Proteomes" id="UP000569329">
    <property type="component" value="Unassembled WGS sequence"/>
</dbReference>
<evidence type="ECO:0000313" key="1">
    <source>
        <dbReference type="EMBL" id="MBA8827799.1"/>
    </source>
</evidence>
<evidence type="ECO:0000313" key="2">
    <source>
        <dbReference type="Proteomes" id="UP000569329"/>
    </source>
</evidence>
<name>A0A839E4M0_9PSEU</name>
<protein>
    <recommendedName>
        <fullName evidence="3">DUF3800 domain-containing protein</fullName>
    </recommendedName>
</protein>
<keyword evidence="2" id="KW-1185">Reference proteome</keyword>